<dbReference type="Gene3D" id="1.25.10.10">
    <property type="entry name" value="Leucine-rich Repeat Variant"/>
    <property type="match status" value="3"/>
</dbReference>
<dbReference type="STRING" id="94128.A0A2A3EM51"/>
<dbReference type="PANTHER" id="PTHR17695:SF11">
    <property type="entry name" value="SMALL SUBUNIT PROCESSOME COMPONENT 20 HOMOLOG"/>
    <property type="match status" value="1"/>
</dbReference>
<keyword evidence="1" id="KW-0503">Monooxygenase</keyword>
<dbReference type="GO" id="GO:0020037">
    <property type="term" value="F:heme binding"/>
    <property type="evidence" value="ECO:0007669"/>
    <property type="project" value="InterPro"/>
</dbReference>
<evidence type="ECO:0000256" key="3">
    <source>
        <dbReference type="SAM" id="MobiDB-lite"/>
    </source>
</evidence>
<sequence length="2856" mass="333076">MKNKPVRHKELNTFQFKTFSERISEIDVDIFHYVSHRNEENDEETETYFYQTLQKWNFLNLTEGYCSFKKKVRNIVTLPQLINQKQFIIDTLIEYLEKRDILFLQPILELVVAVSKDLQKDFYEYFPRCLIVIIDLLRTKDTEQIEYTFTSLAYLFKFLWRYLIQNIKTVFDLLLPLLEDTQPAYVNNFAAESFAFVVRKIKDKDSFLKTILHILKNNPNAISGCGKLLFEVISGIPGQFHSCAEQMLLLYFNALNNESFNQNLVFKLLKEIIDCLLQNIYPQKCHIFWSVFLSVMDKSIEKTRNFQLTTGKQKSLILLMQLLNTIINYKNGKIVIDPVSLIKKLVQILNIFENESDVLQETINVSVTILLATNVKLMQETSSQILFKIMSVKDIKLLYGTVESLMHYSSFETLILPHIIRHSISIGFNDDILELFTKIIKVKAPLCLNGINLNKWTKYILDIRGAKFDSINFCQKNLKALLNNDVPVNTLKTLIILPHLKPLPEEFKDILKNGILSLYQRILNSINVEIEINKLCLILLIALESAIHILEIEILQNFMEMNDIKILDLITKYPDNKFILNAIDLYITHFSTSQYRDIYINRIIFDKLNNNIAQKLSSPFNEIRLIVTHLYFLFSNINEVESILNEKIKRNPMEHMYLAECESISIQTYRSKLLHLQTLSYESDVMTNFDLKYYEIPLRYLLGNLYINFSLLWEPVSKIIATYANKDCDQFWPLFLTELKCDEKLIADYKPLFECNIISEIQNTIQRSNDKPDYKNHKILLWKCMTNFSHFCEIKNRDITGLFIDFVNDNFFNSNSEDARYCNIMKIQDLTISNSDMKIDKENESDNEFEEYKENEIEEKEQKEVTICKNTELRQINAETKEIVSKNYKVKLLIAQLEVFEKITNPRTLYRESEMQKLYLDLLSSKNSDIQRAALKCLLTYKYKYLLPYKDNLLSLINEKNMKNELTRFKIDNESNMILDEHRDEFIPILMRIIYAKMITKTRMKTGSKTGGILKRKMILRFLAGIQENEMIIFINMAFKPFKKYMLLELNKADNQQINLRQLTQNIINTIDLNNVTPPKRLQSATNLLAILIEQSGSKMGQKLLPYLLGLVICILAEVTGILQNSDKVHIGYLRLIRNVRSTCISILARFFSHFENYEWNEYEIDALYNVAVFPWLEKLPMDGIHSPTPLLRLFMIWSQNSRYYPLFIKHREDNKSISPLPYIMQLLLNAKTNASVTNAILEMIEKMVTLQDYGKTNENNMEVDTPFLPLIPVINNLLEINKEALSNDVNYGSVILLPHVFDILQYIKNKLEKSTKRISKSELVILSRISEFVKDADACNILLTLTLPILTKKAGAGEEEEIIIELITTIINLVKQVKKPTTHIRAMLPLLSIISTISTRKLLLELYKTIVENSTENDRETLIRNYNLINALNAWDRRWIDQPDYQKRLDAFSEINNTMEKNEITLEFGVAIIHNCYYFLKNESDLALRDNAGQCLKLLGCKLAKEYKENTIDRRYLIDDTILVLIRKGITSKIEIVKFQSIAFLGYLAMECSDVHPILRDLSPLTNKIDLEVDFFENMQHLQLHRRARALLKFCNFAKTLKKSINPRTLTQFILPLASSYLCNETYIHKNNIIDAAIETIGTVCKLLPWHQYEIILKHYLEKIRNSIEFQKQLVRIIIIILDSFHFDLSKYKPTEEFLKSKYIKNISENEIDDNENDKKKDEDENIEEKSKEKNDDKNNEQKMEEKLNEALNSENINEIEEKVQKETQEVPIIEKQIILSQYGAQQVIFSISKELLPQLHRSIIARTSRENSHKINRKKITIDNEEEELMRVPIALAFVKLLQKLPEYFLDTNLSGIFMKLCTFLKSRLESVRRVTREILQKIMITLGPKYLHHLLREMNTLLTKGFQVHVLAYTVQSVLVALKPYFQKFDINKNLQSILSVCKIDLFGLTAEEKEVIGIVKNVVEAKSTKSFDIFHILAQYITESCLVDLILPLKEVLMKTHSHKTVQKIIECLRNVVLGLADNIFIPLEQMLIFLYGVISESIPEFRPEKNDKLLTEKEIETFNRQKQDCFIIPPEPKNKMGIKAISKTSKNTNVHVIIEFGLKLFHILLKRDKVSNANFKPLIDPFVPLISECIRSQHVKLTTLSLQCLNWLLRMDLSSMQESISNICTSIFDLLHKYAAAGLNKGDNFDLVMAGFKCMSVIVRDVKHYVINTDQLKALIMYAEQDMHNTDKQATAFGLLKAIIARKMILPEMYLVMEKVAVLSITSELEHVRLQSRSVFYSYLMEYPLGKHLNKHIAFYLTQISYEMQPGRLSALEMIHNIVTGFPFKTLILKSSLIFIMVGARLVNDDDPTCRKLCAKCIKELIERLSYNRRSKLFDIIITWLKDIKIMHRTLAAQLCGIFVTVEKDSFDSRLKEILPLILKQFHANFNDDNEPGRFVKIHLEEKTQLEMHNIKDPERMKDHHMFQVLQLVLKISANCTTFLKNEEYKEAIHLFAEYSQSLLAHPHTWVRLAASQMIGFILAILDVDKIIDIINNPEKYEKEIGFMYSDPITVIKSLTLDLIAQLEPDMTLEELADQTVKNLIFIARILKSIKKINTIAIDQNDEIKSDKNQLSLPWLVRKLRKAVNKEITQTPKSITVRIAFFKWVAGVVVTIPMEFLNVVLFNIMSPIVREISAVEEKNTTLRRLAKEAAMMIKKRLDNEQYTKLLNRIQQNLDIKKAERRKIRTQQFVTDPELAAKRKIVRQQKKKEAKKRKLDIFNNFLGPFSWPFIGNQILLKRLTRDYGGQHKAFMELSKRYNSDIITVNISHEKIIIVSGSKFCDMILQNEEFQGRPWNEFIKIRNMGKKQG</sequence>
<dbReference type="InterPro" id="IPR036396">
    <property type="entry name" value="Cyt_P450_sf"/>
</dbReference>
<dbReference type="InterPro" id="IPR016024">
    <property type="entry name" value="ARM-type_fold"/>
</dbReference>
<feature type="coiled-coil region" evidence="2">
    <location>
        <begin position="2708"/>
        <end position="2735"/>
    </location>
</feature>
<dbReference type="Pfam" id="PF23099">
    <property type="entry name" value="UTP20_C"/>
    <property type="match status" value="1"/>
</dbReference>
<feature type="region of interest" description="Disordered" evidence="3">
    <location>
        <begin position="1714"/>
        <end position="1753"/>
    </location>
</feature>
<dbReference type="Pfam" id="PF20416">
    <property type="entry name" value="UTP20"/>
    <property type="match status" value="1"/>
</dbReference>
<feature type="domain" description="U3 small nucleolar RNA-associated protein 20 N-terminal" evidence="4">
    <location>
        <begin position="891"/>
        <end position="1534"/>
    </location>
</feature>
<accession>A0A2A3EM51</accession>
<dbReference type="Pfam" id="PF07539">
    <property type="entry name" value="UTP20_N"/>
    <property type="match status" value="1"/>
</dbReference>
<dbReference type="GO" id="GO:0030686">
    <property type="term" value="C:90S preribosome"/>
    <property type="evidence" value="ECO:0007669"/>
    <property type="project" value="TreeGrafter"/>
</dbReference>
<dbReference type="GO" id="GO:0032040">
    <property type="term" value="C:small-subunit processome"/>
    <property type="evidence" value="ECO:0007669"/>
    <property type="project" value="TreeGrafter"/>
</dbReference>
<evidence type="ECO:0000256" key="1">
    <source>
        <dbReference type="ARBA" id="ARBA00023033"/>
    </source>
</evidence>
<evidence type="ECO:0000256" key="2">
    <source>
        <dbReference type="SAM" id="Coils"/>
    </source>
</evidence>
<evidence type="ECO:0000259" key="5">
    <source>
        <dbReference type="Pfam" id="PF20416"/>
    </source>
</evidence>
<dbReference type="InterPro" id="IPR011430">
    <property type="entry name" value="UTP20_N"/>
</dbReference>
<feature type="domain" description="U3 small nucleolar RNA-associated protein 20 C-terminal" evidence="6">
    <location>
        <begin position="2398"/>
        <end position="2764"/>
    </location>
</feature>
<dbReference type="OrthoDB" id="360653at2759"/>
<name>A0A2A3EM51_APICC</name>
<protein>
    <submittedName>
        <fullName evidence="7">Small subunit processome component</fullName>
    </submittedName>
</protein>
<dbReference type="Gene3D" id="1.10.630.10">
    <property type="entry name" value="Cytochrome P450"/>
    <property type="match status" value="1"/>
</dbReference>
<proteinExistence type="predicted"/>
<feature type="compositionally biased region" description="Basic and acidic residues" evidence="3">
    <location>
        <begin position="1718"/>
        <end position="1750"/>
    </location>
</feature>
<dbReference type="GO" id="GO:0004497">
    <property type="term" value="F:monooxygenase activity"/>
    <property type="evidence" value="ECO:0007669"/>
    <property type="project" value="UniProtKB-KW"/>
</dbReference>
<evidence type="ECO:0000313" key="8">
    <source>
        <dbReference type="Proteomes" id="UP000242457"/>
    </source>
</evidence>
<feature type="domain" description="U3 small nucleolar RNA-associated protein 20" evidence="5">
    <location>
        <begin position="1826"/>
        <end position="2043"/>
    </location>
</feature>
<gene>
    <name evidence="7" type="ORF">APICC_08923</name>
</gene>
<dbReference type="InterPro" id="IPR052575">
    <property type="entry name" value="SSU_processome_comp_20"/>
</dbReference>
<organism evidence="7 8">
    <name type="scientific">Apis cerana cerana</name>
    <name type="common">Oriental honeybee</name>
    <dbReference type="NCBI Taxonomy" id="94128"/>
    <lineage>
        <taxon>Eukaryota</taxon>
        <taxon>Metazoa</taxon>
        <taxon>Ecdysozoa</taxon>
        <taxon>Arthropoda</taxon>
        <taxon>Hexapoda</taxon>
        <taxon>Insecta</taxon>
        <taxon>Pterygota</taxon>
        <taxon>Neoptera</taxon>
        <taxon>Endopterygota</taxon>
        <taxon>Hymenoptera</taxon>
        <taxon>Apocrita</taxon>
        <taxon>Aculeata</taxon>
        <taxon>Apoidea</taxon>
        <taxon>Anthophila</taxon>
        <taxon>Apidae</taxon>
        <taxon>Apis</taxon>
    </lineage>
</organism>
<evidence type="ECO:0000313" key="7">
    <source>
        <dbReference type="EMBL" id="PBC32835.1"/>
    </source>
</evidence>
<dbReference type="Proteomes" id="UP000242457">
    <property type="component" value="Unassembled WGS sequence"/>
</dbReference>
<dbReference type="EMBL" id="KZ288212">
    <property type="protein sequence ID" value="PBC32835.1"/>
    <property type="molecule type" value="Genomic_DNA"/>
</dbReference>
<evidence type="ECO:0000259" key="4">
    <source>
        <dbReference type="Pfam" id="PF07539"/>
    </source>
</evidence>
<dbReference type="InterPro" id="IPR046523">
    <property type="entry name" value="UTP20_dom"/>
</dbReference>
<dbReference type="GO" id="GO:0005506">
    <property type="term" value="F:iron ion binding"/>
    <property type="evidence" value="ECO:0007669"/>
    <property type="project" value="InterPro"/>
</dbReference>
<keyword evidence="8" id="KW-1185">Reference proteome</keyword>
<keyword evidence="1" id="KW-0560">Oxidoreductase</keyword>
<reference evidence="7 8" key="1">
    <citation type="submission" date="2014-07" db="EMBL/GenBank/DDBJ databases">
        <title>Genomic and transcriptomic analysis on Apis cerana provide comprehensive insights into honey bee biology.</title>
        <authorList>
            <person name="Diao Q."/>
            <person name="Sun L."/>
            <person name="Zheng H."/>
            <person name="Zheng H."/>
            <person name="Xu S."/>
            <person name="Wang S."/>
            <person name="Zeng Z."/>
            <person name="Hu F."/>
            <person name="Su S."/>
            <person name="Wu J."/>
        </authorList>
    </citation>
    <scope>NUCLEOTIDE SEQUENCE [LARGE SCALE GENOMIC DNA]</scope>
    <source>
        <tissue evidence="7">Pupae without intestine</tissue>
    </source>
</reference>
<dbReference type="SUPFAM" id="SSF48371">
    <property type="entry name" value="ARM repeat"/>
    <property type="match status" value="3"/>
</dbReference>
<keyword evidence="2" id="KW-0175">Coiled coil</keyword>
<dbReference type="PANTHER" id="PTHR17695">
    <property type="entry name" value="SMALL SUBUNIT PROCESSOME COMPONENT 20 HOMOLOG"/>
    <property type="match status" value="1"/>
</dbReference>
<evidence type="ECO:0000259" key="6">
    <source>
        <dbReference type="Pfam" id="PF23099"/>
    </source>
</evidence>
<dbReference type="GO" id="GO:0016705">
    <property type="term" value="F:oxidoreductase activity, acting on paired donors, with incorporation or reduction of molecular oxygen"/>
    <property type="evidence" value="ECO:0007669"/>
    <property type="project" value="InterPro"/>
</dbReference>
<dbReference type="InterPro" id="IPR057525">
    <property type="entry name" value="UTP20_C"/>
</dbReference>
<dbReference type="InterPro" id="IPR011989">
    <property type="entry name" value="ARM-like"/>
</dbReference>